<proteinExistence type="inferred from homology"/>
<evidence type="ECO:0000256" key="3">
    <source>
        <dbReference type="ARBA" id="ARBA00022448"/>
    </source>
</evidence>
<accession>A0A177YIB1</accession>
<evidence type="ECO:0000256" key="4">
    <source>
        <dbReference type="ARBA" id="ARBA00022475"/>
    </source>
</evidence>
<dbReference type="EMBL" id="LVHI01000011">
    <property type="protein sequence ID" value="OAK55253.1"/>
    <property type="molecule type" value="Genomic_DNA"/>
</dbReference>
<dbReference type="PANTHER" id="PTHR46494:SF1">
    <property type="entry name" value="CORA FAMILY METAL ION TRANSPORTER (EUROFUNG)"/>
    <property type="match status" value="1"/>
</dbReference>
<keyword evidence="6 12" id="KW-0460">Magnesium</keyword>
<dbReference type="Proteomes" id="UP000077519">
    <property type="component" value="Unassembled WGS sequence"/>
</dbReference>
<keyword evidence="3 12" id="KW-0813">Transport</keyword>
<evidence type="ECO:0000256" key="5">
    <source>
        <dbReference type="ARBA" id="ARBA00022692"/>
    </source>
</evidence>
<organism evidence="13 14">
    <name type="scientific">Rhodococcoides kyotonense</name>
    <dbReference type="NCBI Taxonomy" id="398843"/>
    <lineage>
        <taxon>Bacteria</taxon>
        <taxon>Bacillati</taxon>
        <taxon>Actinomycetota</taxon>
        <taxon>Actinomycetes</taxon>
        <taxon>Mycobacteriales</taxon>
        <taxon>Nocardiaceae</taxon>
        <taxon>Rhodococcoides</taxon>
    </lineage>
</organism>
<evidence type="ECO:0000256" key="8">
    <source>
        <dbReference type="ARBA" id="ARBA00023065"/>
    </source>
</evidence>
<evidence type="ECO:0000256" key="7">
    <source>
        <dbReference type="ARBA" id="ARBA00022989"/>
    </source>
</evidence>
<dbReference type="InterPro" id="IPR004488">
    <property type="entry name" value="Mg/Co-transport_prot_CorA"/>
</dbReference>
<protein>
    <recommendedName>
        <fullName evidence="12">Magnesium transport protein CorA</fullName>
    </recommendedName>
</protein>
<dbReference type="InterPro" id="IPR045863">
    <property type="entry name" value="CorA_TM1_TM2"/>
</dbReference>
<feature type="transmembrane region" description="Helical" evidence="12">
    <location>
        <begin position="312"/>
        <end position="332"/>
    </location>
</feature>
<evidence type="ECO:0000256" key="6">
    <source>
        <dbReference type="ARBA" id="ARBA00022842"/>
    </source>
</evidence>
<dbReference type="InterPro" id="IPR002523">
    <property type="entry name" value="MgTranspt_CorA/ZnTranspt_ZntB"/>
</dbReference>
<evidence type="ECO:0000313" key="13">
    <source>
        <dbReference type="EMBL" id="OAK55253.1"/>
    </source>
</evidence>
<dbReference type="GO" id="GO:0015095">
    <property type="term" value="F:magnesium ion transmembrane transporter activity"/>
    <property type="evidence" value="ECO:0007669"/>
    <property type="project" value="UniProtKB-UniRule"/>
</dbReference>
<reference evidence="13 14" key="1">
    <citation type="submission" date="2016-03" db="EMBL/GenBank/DDBJ databases">
        <title>Genome sequence of Rhodococcus kyotonensis KB10.</title>
        <authorList>
            <person name="Jeong H."/>
            <person name="Hong C.E."/>
            <person name="Jo S.H."/>
            <person name="Park J.M."/>
        </authorList>
    </citation>
    <scope>NUCLEOTIDE SEQUENCE [LARGE SCALE GENOMIC DNA]</scope>
    <source>
        <strain evidence="13 14">KB10</strain>
    </source>
</reference>
<dbReference type="GO" id="GO:0050897">
    <property type="term" value="F:cobalt ion binding"/>
    <property type="evidence" value="ECO:0007669"/>
    <property type="project" value="TreeGrafter"/>
</dbReference>
<dbReference type="InterPro" id="IPR045861">
    <property type="entry name" value="CorA_cytoplasmic_dom"/>
</dbReference>
<comment type="function">
    <text evidence="11">Mediates influx of magnesium ions. Alternates between open and closed states. Activated by low cytoplasmic Mg(2+) levels. Inactive when cytoplasmic Mg(2+) levels are high.</text>
</comment>
<dbReference type="FunFam" id="1.20.58.340:FF:000004">
    <property type="entry name" value="Magnesium transport protein CorA"/>
    <property type="match status" value="1"/>
</dbReference>
<evidence type="ECO:0000256" key="2">
    <source>
        <dbReference type="ARBA" id="ARBA00009765"/>
    </source>
</evidence>
<comment type="caution">
    <text evidence="13">The sequence shown here is derived from an EMBL/GenBank/DDBJ whole genome shotgun (WGS) entry which is preliminary data.</text>
</comment>
<evidence type="ECO:0000256" key="1">
    <source>
        <dbReference type="ARBA" id="ARBA00004651"/>
    </source>
</evidence>
<dbReference type="GO" id="GO:0005886">
    <property type="term" value="C:plasma membrane"/>
    <property type="evidence" value="ECO:0007669"/>
    <property type="project" value="UniProtKB-SubCell"/>
</dbReference>
<evidence type="ECO:0000256" key="9">
    <source>
        <dbReference type="ARBA" id="ARBA00023136"/>
    </source>
</evidence>
<gene>
    <name evidence="12" type="primary">corA</name>
    <name evidence="13" type="ORF">A3K89_20555</name>
</gene>
<keyword evidence="7 12" id="KW-1133">Transmembrane helix</keyword>
<dbReference type="Gene3D" id="3.30.460.20">
    <property type="entry name" value="CorA soluble domain-like"/>
    <property type="match status" value="1"/>
</dbReference>
<comment type="catalytic activity">
    <reaction evidence="10">
        <text>Mg(2+)(in) = Mg(2+)(out)</text>
        <dbReference type="Rhea" id="RHEA:29827"/>
        <dbReference type="ChEBI" id="CHEBI:18420"/>
    </reaction>
</comment>
<dbReference type="Pfam" id="PF01544">
    <property type="entry name" value="CorA"/>
    <property type="match status" value="1"/>
</dbReference>
<name>A0A177YIB1_9NOCA</name>
<feature type="transmembrane region" description="Helical" evidence="12">
    <location>
        <begin position="281"/>
        <end position="300"/>
    </location>
</feature>
<dbReference type="Gene3D" id="1.20.58.340">
    <property type="entry name" value="Magnesium transport protein CorA, transmembrane region"/>
    <property type="match status" value="2"/>
</dbReference>
<keyword evidence="14" id="KW-1185">Reference proteome</keyword>
<comment type="similarity">
    <text evidence="2 12">Belongs to the CorA metal ion transporter (MIT) (TC 1.A.35) family.</text>
</comment>
<dbReference type="AlphaFoldDB" id="A0A177YIB1"/>
<dbReference type="SUPFAM" id="SSF144083">
    <property type="entry name" value="Magnesium transport protein CorA, transmembrane region"/>
    <property type="match status" value="1"/>
</dbReference>
<evidence type="ECO:0000256" key="12">
    <source>
        <dbReference type="RuleBase" id="RU362010"/>
    </source>
</evidence>
<dbReference type="CDD" id="cd12830">
    <property type="entry name" value="MtCorA-like"/>
    <property type="match status" value="1"/>
</dbReference>
<keyword evidence="5 12" id="KW-0812">Transmembrane</keyword>
<dbReference type="NCBIfam" id="TIGR00383">
    <property type="entry name" value="corA"/>
    <property type="match status" value="1"/>
</dbReference>
<evidence type="ECO:0000313" key="14">
    <source>
        <dbReference type="Proteomes" id="UP000077519"/>
    </source>
</evidence>
<evidence type="ECO:0000256" key="10">
    <source>
        <dbReference type="ARBA" id="ARBA00034269"/>
    </source>
</evidence>
<keyword evidence="4 12" id="KW-1003">Cell membrane</keyword>
<dbReference type="RefSeq" id="WP_068423884.1">
    <property type="nucleotide sequence ID" value="NZ_LVHI01000011.1"/>
</dbReference>
<keyword evidence="9 12" id="KW-0472">Membrane</keyword>
<evidence type="ECO:0000256" key="11">
    <source>
        <dbReference type="ARBA" id="ARBA00045497"/>
    </source>
</evidence>
<dbReference type="PANTHER" id="PTHR46494">
    <property type="entry name" value="CORA FAMILY METAL ION TRANSPORTER (EUROFUNG)"/>
    <property type="match status" value="1"/>
</dbReference>
<sequence>MPIVDNAVYVDGVRTADPDSLDHTYEAMRERNGMAWIGLYRPGDDEIASIAAEFGLHHLAVEDAIAAHQRPKLERYGDQLFVVLRPARYIDETEKVEFGELHVFLGPDFVVTIRHAESPELGTVRKRLEETPDLLRQGTQAVLYAILDQVVDEYEPVVVGLQNDIDEIEDQLFSRDPSVSRRIYTLSREVTEFQRAAAPLVAMIESLKRGEDKYDVDIELQRNLRDVLDHCVRIAERVEAFRVNLQNALQTNATLVAQQQNDEMRAMTQVSLDQTEQTKKISSWGAILFAPSLIAAIYGMNFDYMPELKWHIGYPLALLTMLACSGVLYLVFKRQKWL</sequence>
<dbReference type="GO" id="GO:0015087">
    <property type="term" value="F:cobalt ion transmembrane transporter activity"/>
    <property type="evidence" value="ECO:0007669"/>
    <property type="project" value="UniProtKB-UniRule"/>
</dbReference>
<dbReference type="GO" id="GO:0000287">
    <property type="term" value="F:magnesium ion binding"/>
    <property type="evidence" value="ECO:0007669"/>
    <property type="project" value="TreeGrafter"/>
</dbReference>
<dbReference type="SUPFAM" id="SSF143865">
    <property type="entry name" value="CorA soluble domain-like"/>
    <property type="match status" value="1"/>
</dbReference>
<keyword evidence="8 12" id="KW-0406">Ion transport</keyword>
<comment type="subcellular location">
    <subcellularLocation>
        <location evidence="1">Cell membrane</location>
        <topology evidence="1">Multi-pass membrane protein</topology>
    </subcellularLocation>
    <subcellularLocation>
        <location evidence="12">Membrane</location>
        <topology evidence="12">Multi-pass membrane protein</topology>
    </subcellularLocation>
</comment>